<keyword evidence="1" id="KW-0472">Membrane</keyword>
<sequence length="553" mass="61014">MSEPLFKTDCPSCGAPVHAHSATAVTLVCGYCNSMLVRHDDSIADTGRDSALLEDFSPLQIGTTGKFSTRDFTLIGRLQVRYDEGMWNEWYALFADGTTGWLSEAGDRYVFTQEIGNLPADTPEFDSIRAGFSTFTLQNKKFLASDVRTITLKRSAAQGELPFELKAESVNRVADWRWEHLFLTLDYAQKQPQGFLGKGVTLDELHLANTRSDDQINQAAGSLKGVRESENCPNCGSPVQWVNGLTDLVICPSCGSELDTSAGKAELIQANTMRKAQEKAFTLPLGSRGKINNKTYTVIGALRKDELEGETAFDALYGKVPQGFVPQGSWFEYLLYHPQAGFLWLVETSEGEWSLSETLDVWPRLDINGQPQGCPKLYDYGGRVNYAAGAFYWHIRQGDINYYSDYKQGHEKLSAEYSPNELAWSKSTPVGYRQIAEWFNLPDKKPEYTEKMQAEGASEGALIVMLAVLVFVNLPALFVSEDFMMSVMLLGVGAYLVFHRRKEEGVTMAGFVAFSVALILLITFVNYMMLADTGGSSGYIGGSGSGGFSGGHK</sequence>
<evidence type="ECO:0000313" key="4">
    <source>
        <dbReference type="Proteomes" id="UP000279284"/>
    </source>
</evidence>
<dbReference type="EMBL" id="LR134313">
    <property type="protein sequence ID" value="VEE99636.1"/>
    <property type="molecule type" value="Genomic_DNA"/>
</dbReference>
<feature type="transmembrane region" description="Helical" evidence="1">
    <location>
        <begin position="510"/>
        <end position="529"/>
    </location>
</feature>
<accession>A0A1X3D0Q2</accession>
<feature type="domain" description="DUF4178" evidence="2">
    <location>
        <begin position="285"/>
        <end position="430"/>
    </location>
</feature>
<dbReference type="InterPro" id="IPR025235">
    <property type="entry name" value="DUF4178"/>
</dbReference>
<gene>
    <name evidence="3" type="ORF">NCTC10296_00441</name>
</gene>
<dbReference type="Proteomes" id="UP000279284">
    <property type="component" value="Chromosome"/>
</dbReference>
<organism evidence="3 4">
    <name type="scientific">Neisseria canis</name>
    <dbReference type="NCBI Taxonomy" id="493"/>
    <lineage>
        <taxon>Bacteria</taxon>
        <taxon>Pseudomonadati</taxon>
        <taxon>Pseudomonadota</taxon>
        <taxon>Betaproteobacteria</taxon>
        <taxon>Neisseriales</taxon>
        <taxon>Neisseriaceae</taxon>
        <taxon>Neisseria</taxon>
    </lineage>
</organism>
<keyword evidence="1" id="KW-1133">Transmembrane helix</keyword>
<dbReference type="Pfam" id="PF13785">
    <property type="entry name" value="DUF4178"/>
    <property type="match status" value="2"/>
</dbReference>
<proteinExistence type="predicted"/>
<name>A0A1X3D0Q2_9NEIS</name>
<feature type="domain" description="DUF4178" evidence="2">
    <location>
        <begin position="60"/>
        <end position="198"/>
    </location>
</feature>
<evidence type="ECO:0000259" key="2">
    <source>
        <dbReference type="Pfam" id="PF13785"/>
    </source>
</evidence>
<dbReference type="OrthoDB" id="228033at2"/>
<feature type="transmembrane region" description="Helical" evidence="1">
    <location>
        <begin position="460"/>
        <end position="477"/>
    </location>
</feature>
<reference evidence="3 4" key="1">
    <citation type="submission" date="2018-12" db="EMBL/GenBank/DDBJ databases">
        <authorList>
            <consortium name="Pathogen Informatics"/>
        </authorList>
    </citation>
    <scope>NUCLEOTIDE SEQUENCE [LARGE SCALE GENOMIC DNA]</scope>
    <source>
        <strain evidence="3 4">NCTC10296</strain>
    </source>
</reference>
<dbReference type="AlphaFoldDB" id="A0A1X3D0Q2"/>
<dbReference type="RefSeq" id="WP_085415491.1">
    <property type="nucleotide sequence ID" value="NZ_CAUJPY010000008.1"/>
</dbReference>
<evidence type="ECO:0000313" key="3">
    <source>
        <dbReference type="EMBL" id="VEE99636.1"/>
    </source>
</evidence>
<protein>
    <submittedName>
        <fullName evidence="3">Double zinc ribbon</fullName>
    </submittedName>
</protein>
<keyword evidence="1" id="KW-0812">Transmembrane</keyword>
<keyword evidence="4" id="KW-1185">Reference proteome</keyword>
<dbReference type="STRING" id="493.BWD07_00950"/>
<evidence type="ECO:0000256" key="1">
    <source>
        <dbReference type="SAM" id="Phobius"/>
    </source>
</evidence>
<dbReference type="KEGG" id="nci:NCTC10296_00441"/>